<feature type="transmembrane region" description="Helical" evidence="8">
    <location>
        <begin position="89"/>
        <end position="112"/>
    </location>
</feature>
<comment type="similarity">
    <text evidence="2">Belongs to the UPF0718 family.</text>
</comment>
<sequence>MYILSALGHALWMSFTMFWQIFWGLSLGFLFSAVIEVMVSKSEMSKLLPDDSPRSITFASLLGAASSSCSYAAVAMARSMIRKGADFTAAMAFQFAATNLVLELGVLMWVLIAWQFAAAEFLGGPIMIVVLALLFRFLVRDSLRKQAIEQAEKGIAGSMEGHAAMSMSEQNGTWKQRLTSRDGWTAISHSYVMNWVMLWRDIGVGLLVAGALAAWVPDSFWQKFFLVSHPTLAMIWGAFVGPLIAVASFTCSVGNVPLAAVLWKGGISFGGVASFIFGDLIILPILNIYRKYYGRRMTAFMTITFYIAMVVAALIVEALFQLFGWVPHQRQTAVIDAEISFNYTTVLNIIFGVVFVILTTVFFRTGGPEMMRMMEDGKHDHHGTGHDAPSHGHRSPAQGRHSHRQH</sequence>
<dbReference type="InterPro" id="IPR005524">
    <property type="entry name" value="DUF318"/>
</dbReference>
<dbReference type="PANTHER" id="PTHR42775:SF1">
    <property type="entry name" value="PERMEASE RV2963-RELATED"/>
    <property type="match status" value="1"/>
</dbReference>
<accession>A0A1H7C471</accession>
<evidence type="ECO:0000256" key="7">
    <source>
        <dbReference type="SAM" id="MobiDB-lite"/>
    </source>
</evidence>
<comment type="subcellular location">
    <subcellularLocation>
        <location evidence="1">Cell membrane</location>
        <topology evidence="1">Multi-pass membrane protein</topology>
    </subcellularLocation>
</comment>
<dbReference type="Pfam" id="PF03773">
    <property type="entry name" value="ArsP_1"/>
    <property type="match status" value="1"/>
</dbReference>
<feature type="transmembrane region" description="Helical" evidence="8">
    <location>
        <begin position="343"/>
        <end position="363"/>
    </location>
</feature>
<evidence type="ECO:0000256" key="3">
    <source>
        <dbReference type="ARBA" id="ARBA00022475"/>
    </source>
</evidence>
<dbReference type="InterPro" id="IPR053166">
    <property type="entry name" value="UPF0718_permease"/>
</dbReference>
<dbReference type="Proteomes" id="UP000198866">
    <property type="component" value="Unassembled WGS sequence"/>
</dbReference>
<feature type="transmembrane region" description="Helical" evidence="8">
    <location>
        <begin position="298"/>
        <end position="323"/>
    </location>
</feature>
<reference evidence="10" key="1">
    <citation type="submission" date="2016-10" db="EMBL/GenBank/DDBJ databases">
        <authorList>
            <person name="Varghese N."/>
            <person name="Submissions S."/>
        </authorList>
    </citation>
    <scope>NUCLEOTIDE SEQUENCE [LARGE SCALE GENOMIC DNA]</scope>
    <source>
        <strain evidence="10">LMG 26031</strain>
    </source>
</reference>
<dbReference type="AlphaFoldDB" id="A0A1H7C471"/>
<evidence type="ECO:0000256" key="2">
    <source>
        <dbReference type="ARBA" id="ARBA00006386"/>
    </source>
</evidence>
<feature type="region of interest" description="Disordered" evidence="7">
    <location>
        <begin position="374"/>
        <end position="406"/>
    </location>
</feature>
<evidence type="ECO:0000256" key="8">
    <source>
        <dbReference type="SAM" id="Phobius"/>
    </source>
</evidence>
<feature type="transmembrane region" description="Helical" evidence="8">
    <location>
        <begin position="118"/>
        <end position="139"/>
    </location>
</feature>
<protein>
    <recommendedName>
        <fullName evidence="11">Permease</fullName>
    </recommendedName>
</protein>
<keyword evidence="3" id="KW-1003">Cell membrane</keyword>
<feature type="transmembrane region" description="Helical" evidence="8">
    <location>
        <begin position="267"/>
        <end position="286"/>
    </location>
</feature>
<dbReference type="PANTHER" id="PTHR42775">
    <property type="entry name" value="PERMEASE RV2963-RELATED"/>
    <property type="match status" value="1"/>
</dbReference>
<evidence type="ECO:0000313" key="9">
    <source>
        <dbReference type="EMBL" id="SEJ84438.1"/>
    </source>
</evidence>
<feature type="transmembrane region" description="Helical" evidence="8">
    <location>
        <begin position="12"/>
        <end position="35"/>
    </location>
</feature>
<evidence type="ECO:0000256" key="1">
    <source>
        <dbReference type="ARBA" id="ARBA00004651"/>
    </source>
</evidence>
<evidence type="ECO:0008006" key="11">
    <source>
        <dbReference type="Google" id="ProtNLM"/>
    </source>
</evidence>
<evidence type="ECO:0000313" key="10">
    <source>
        <dbReference type="Proteomes" id="UP000198866"/>
    </source>
</evidence>
<keyword evidence="4 8" id="KW-0812">Transmembrane</keyword>
<dbReference type="RefSeq" id="WP_090869501.1">
    <property type="nucleotide sequence ID" value="NZ_FNYE01000020.1"/>
</dbReference>
<dbReference type="OrthoDB" id="9811980at2"/>
<dbReference type="EMBL" id="FNYE01000020">
    <property type="protein sequence ID" value="SEJ84438.1"/>
    <property type="molecule type" value="Genomic_DNA"/>
</dbReference>
<evidence type="ECO:0000256" key="4">
    <source>
        <dbReference type="ARBA" id="ARBA00022692"/>
    </source>
</evidence>
<feature type="transmembrane region" description="Helical" evidence="8">
    <location>
        <begin position="55"/>
        <end position="77"/>
    </location>
</feature>
<feature type="compositionally biased region" description="Basic and acidic residues" evidence="7">
    <location>
        <begin position="374"/>
        <end position="390"/>
    </location>
</feature>
<feature type="transmembrane region" description="Helical" evidence="8">
    <location>
        <begin position="232"/>
        <end position="255"/>
    </location>
</feature>
<proteinExistence type="inferred from homology"/>
<keyword evidence="10" id="KW-1185">Reference proteome</keyword>
<organism evidence="9 10">
    <name type="scientific">Paraburkholderia diazotrophica</name>
    <dbReference type="NCBI Taxonomy" id="667676"/>
    <lineage>
        <taxon>Bacteria</taxon>
        <taxon>Pseudomonadati</taxon>
        <taxon>Pseudomonadota</taxon>
        <taxon>Betaproteobacteria</taxon>
        <taxon>Burkholderiales</taxon>
        <taxon>Burkholderiaceae</taxon>
        <taxon>Paraburkholderia</taxon>
    </lineage>
</organism>
<evidence type="ECO:0000256" key="5">
    <source>
        <dbReference type="ARBA" id="ARBA00022989"/>
    </source>
</evidence>
<name>A0A1H7C471_9BURK</name>
<evidence type="ECO:0000256" key="6">
    <source>
        <dbReference type="ARBA" id="ARBA00023136"/>
    </source>
</evidence>
<dbReference type="GO" id="GO:0005886">
    <property type="term" value="C:plasma membrane"/>
    <property type="evidence" value="ECO:0007669"/>
    <property type="project" value="UniProtKB-SubCell"/>
</dbReference>
<dbReference type="STRING" id="667676.SAMN05192539_102060"/>
<gene>
    <name evidence="9" type="ORF">SAMN05192539_102060</name>
</gene>
<keyword evidence="6 8" id="KW-0472">Membrane</keyword>
<keyword evidence="5 8" id="KW-1133">Transmembrane helix</keyword>